<evidence type="ECO:0000313" key="3">
    <source>
        <dbReference type="Proteomes" id="UP001183414"/>
    </source>
</evidence>
<dbReference type="Proteomes" id="UP001183414">
    <property type="component" value="Unassembled WGS sequence"/>
</dbReference>
<dbReference type="EMBL" id="JAVREQ010000002">
    <property type="protein sequence ID" value="MDT0378115.1"/>
    <property type="molecule type" value="Genomic_DNA"/>
</dbReference>
<feature type="region of interest" description="Disordered" evidence="1">
    <location>
        <begin position="1"/>
        <end position="62"/>
    </location>
</feature>
<organism evidence="2 3">
    <name type="scientific">Streptomyces hazeniae</name>
    <dbReference type="NCBI Taxonomy" id="3075538"/>
    <lineage>
        <taxon>Bacteria</taxon>
        <taxon>Bacillati</taxon>
        <taxon>Actinomycetota</taxon>
        <taxon>Actinomycetes</taxon>
        <taxon>Kitasatosporales</taxon>
        <taxon>Streptomycetaceae</taxon>
        <taxon>Streptomyces</taxon>
    </lineage>
</organism>
<name>A0ABU2NMX5_9ACTN</name>
<evidence type="ECO:0000256" key="1">
    <source>
        <dbReference type="SAM" id="MobiDB-lite"/>
    </source>
</evidence>
<accession>A0ABU2NMX5</accession>
<sequence>MRNGDAEQGPGGTDAPVDAVTGWKVTEGAPALIRYDFGEGHPGPKDPGPPRRGSRFFAGGTSPRTTLLQDVALPTDGATGRGAVDAGGVRFRAAAWLGGFGDQEDGARLSVEFRDGRGTPVALAVLGPLTATERDGRTGMFERTAEAAVPPGARSVRLVLALTQDGGAANDGYADALSLTLHGGSARVPSATPTTAPARREGVA</sequence>
<evidence type="ECO:0000313" key="2">
    <source>
        <dbReference type="EMBL" id="MDT0378115.1"/>
    </source>
</evidence>
<comment type="caution">
    <text evidence="2">The sequence shown here is derived from an EMBL/GenBank/DDBJ whole genome shotgun (WGS) entry which is preliminary data.</text>
</comment>
<keyword evidence="3" id="KW-1185">Reference proteome</keyword>
<feature type="region of interest" description="Disordered" evidence="1">
    <location>
        <begin position="184"/>
        <end position="204"/>
    </location>
</feature>
<gene>
    <name evidence="2" type="ORF">RM572_04905</name>
</gene>
<proteinExistence type="predicted"/>
<dbReference type="RefSeq" id="WP_311672018.1">
    <property type="nucleotide sequence ID" value="NZ_JAVREQ010000002.1"/>
</dbReference>
<protein>
    <submittedName>
        <fullName evidence="2">Phosphoesterase</fullName>
    </submittedName>
</protein>
<reference evidence="3" key="1">
    <citation type="submission" date="2023-07" db="EMBL/GenBank/DDBJ databases">
        <title>30 novel species of actinomycetes from the DSMZ collection.</title>
        <authorList>
            <person name="Nouioui I."/>
        </authorList>
    </citation>
    <scope>NUCLEOTIDE SEQUENCE [LARGE SCALE GENOMIC DNA]</scope>
    <source>
        <strain evidence="3">DSM 42041</strain>
    </source>
</reference>